<dbReference type="NCBIfam" id="TIGR04183">
    <property type="entry name" value="Por_Secre_tail"/>
    <property type="match status" value="1"/>
</dbReference>
<feature type="signal peptide" evidence="2">
    <location>
        <begin position="1"/>
        <end position="22"/>
    </location>
</feature>
<comment type="caution">
    <text evidence="4">The sequence shown here is derived from an EMBL/GenBank/DDBJ whole genome shotgun (WGS) entry which is preliminary data.</text>
</comment>
<evidence type="ECO:0000259" key="3">
    <source>
        <dbReference type="PROSITE" id="PS50853"/>
    </source>
</evidence>
<name>A0ABV7XS03_9FLAO</name>
<evidence type="ECO:0000256" key="1">
    <source>
        <dbReference type="ARBA" id="ARBA00022729"/>
    </source>
</evidence>
<feature type="chain" id="PRO_5045180331" evidence="2">
    <location>
        <begin position="23"/>
        <end position="1018"/>
    </location>
</feature>
<dbReference type="InterPro" id="IPR045474">
    <property type="entry name" value="GEVED"/>
</dbReference>
<protein>
    <submittedName>
        <fullName evidence="4">Reprolysin-like metallopeptidase</fullName>
    </submittedName>
</protein>
<dbReference type="CDD" id="cd00063">
    <property type="entry name" value="FN3"/>
    <property type="match status" value="1"/>
</dbReference>
<dbReference type="Pfam" id="PF13583">
    <property type="entry name" value="Reprolysin_4"/>
    <property type="match status" value="1"/>
</dbReference>
<dbReference type="Pfam" id="PF20009">
    <property type="entry name" value="GEVED"/>
    <property type="match status" value="1"/>
</dbReference>
<keyword evidence="5" id="KW-1185">Reference proteome</keyword>
<dbReference type="Proteomes" id="UP001595735">
    <property type="component" value="Unassembled WGS sequence"/>
</dbReference>
<dbReference type="InterPro" id="IPR026444">
    <property type="entry name" value="Secre_tail"/>
</dbReference>
<dbReference type="SUPFAM" id="SSF49265">
    <property type="entry name" value="Fibronectin type III"/>
    <property type="match status" value="1"/>
</dbReference>
<sequence length="1018" mass="109237">MKKRILLVCALAAGLSSFNAQRWTPASQKTSEIRKEVEVQYSYRIDLQSLRNTLKGAVETGKGAQAVIVSLPTAEGKIEQFAVYSDPVMEKSLADKYQLGSYVGVGVDDPGKYLRFSTSPTEIQSMIIKDGKFQFIEPITKDKQVYGVFYKTNRTEGEHGFDCSTDEKNLKDIKGLEANGKKNLSNVGITSRPSSTKFRTYRLAISVTGEYTQYFMNLAGVPATATDDEKRAPALVAINNTMSRVNGVFQKDFGIKLLVQNFPSVIYTDPTADPYSAADAGSAGAWNLELQQALTAQVTNANYDIGHLFGAAGGGGNAGCIGCICVDPTTATPKGKGSGFTSPYSAIPSGDSFDIDYVAHEMGHQLGGNHTFSNVSEGSGANVEPGGGTTIMAYAGITSDNVQSASDAYFHYKSIDQILTNLEGKPETCGTSTQITTNTPPVIAAPTAYTVPLGTAYYLETSATDAEGDALNYTWEQNDSVTNLASISGDSGWGYNPQGALTRSRFGTASGRRYFPSFPLVMNGILTNRTDPANPVNTNWETVSYIPRTLRYAITVRDQNAQNPMLSSTEVNTVIGADGPFKFNGLTTSSVLYKNANNVIQWEVANTNNAPYNSPNVKIDYTADNGATWTDLIASTPNTGSYTAQMPTTITTPIKLRISSIGNVFYAVSPAITVADAPTSTTAAPVGVSTIGTEIFKTTARVSWNSVPGSTYSINYRKVGASNWLNATSPTNSVQLTALEDETNYEVQVAAVVNSVAGAFSNTYAFKTKGLTTGVDYCIVNSGTSYVGAIRRVTVSNILYDDSSLRSYKDLSQDPTKIINLVQGSPYDLTPVVRQSYSNGSVPLNLSVWIDYNRNGTFEASERVISVGGNVPNGSVTFGPQNFIVPTTTYFGDKLLRMRVISKYNTAALTNPCGTITSGGGGVMDFSVKITGTLGTDEVRGTKASSEVSLYPNPADTFVEVKNLTGKADYKIYSADGRLIQEGQIDGQRINVASLIKGMYVVTIKDDKNTYNTKLIKK</sequence>
<dbReference type="Gene3D" id="2.60.40.10">
    <property type="entry name" value="Immunoglobulins"/>
    <property type="match status" value="1"/>
</dbReference>
<keyword evidence="1 2" id="KW-0732">Signal</keyword>
<dbReference type="EMBL" id="JBHRYO010000002">
    <property type="protein sequence ID" value="MFC3755136.1"/>
    <property type="molecule type" value="Genomic_DNA"/>
</dbReference>
<proteinExistence type="predicted"/>
<reference evidence="5" key="1">
    <citation type="journal article" date="2019" name="Int. J. Syst. Evol. Microbiol.">
        <title>The Global Catalogue of Microorganisms (GCM) 10K type strain sequencing project: providing services to taxonomists for standard genome sequencing and annotation.</title>
        <authorList>
            <consortium name="The Broad Institute Genomics Platform"/>
            <consortium name="The Broad Institute Genome Sequencing Center for Infectious Disease"/>
            <person name="Wu L."/>
            <person name="Ma J."/>
        </authorList>
    </citation>
    <scope>NUCLEOTIDE SEQUENCE [LARGE SCALE GENOMIC DNA]</scope>
    <source>
        <strain evidence="5">CECT 7798</strain>
    </source>
</reference>
<feature type="domain" description="Fibronectin type-III" evidence="3">
    <location>
        <begin position="684"/>
        <end position="771"/>
    </location>
</feature>
<evidence type="ECO:0000256" key="2">
    <source>
        <dbReference type="SAM" id="SignalP"/>
    </source>
</evidence>
<dbReference type="Gene3D" id="3.40.390.10">
    <property type="entry name" value="Collagenase (Catalytic Domain)"/>
    <property type="match status" value="1"/>
</dbReference>
<evidence type="ECO:0000313" key="4">
    <source>
        <dbReference type="EMBL" id="MFC3755136.1"/>
    </source>
</evidence>
<dbReference type="PROSITE" id="PS50853">
    <property type="entry name" value="FN3"/>
    <property type="match status" value="1"/>
</dbReference>
<dbReference type="Pfam" id="PF18962">
    <property type="entry name" value="Por_Secre_tail"/>
    <property type="match status" value="1"/>
</dbReference>
<organism evidence="4 5">
    <name type="scientific">Chryseobacterium tructae</name>
    <dbReference type="NCBI Taxonomy" id="1037380"/>
    <lineage>
        <taxon>Bacteria</taxon>
        <taxon>Pseudomonadati</taxon>
        <taxon>Bacteroidota</taxon>
        <taxon>Flavobacteriia</taxon>
        <taxon>Flavobacteriales</taxon>
        <taxon>Weeksellaceae</taxon>
        <taxon>Chryseobacterium group</taxon>
        <taxon>Chryseobacterium</taxon>
    </lineage>
</organism>
<dbReference type="SUPFAM" id="SSF55486">
    <property type="entry name" value="Metalloproteases ('zincins'), catalytic domain"/>
    <property type="match status" value="1"/>
</dbReference>
<accession>A0ABV7XS03</accession>
<dbReference type="Pfam" id="PF00041">
    <property type="entry name" value="fn3"/>
    <property type="match status" value="1"/>
</dbReference>
<gene>
    <name evidence="4" type="ORF">ACFONJ_04045</name>
</gene>
<dbReference type="InterPro" id="IPR003961">
    <property type="entry name" value="FN3_dom"/>
</dbReference>
<dbReference type="InterPro" id="IPR013783">
    <property type="entry name" value="Ig-like_fold"/>
</dbReference>
<evidence type="ECO:0000313" key="5">
    <source>
        <dbReference type="Proteomes" id="UP001595735"/>
    </source>
</evidence>
<dbReference type="InterPro" id="IPR036116">
    <property type="entry name" value="FN3_sf"/>
</dbReference>
<dbReference type="InterPro" id="IPR024079">
    <property type="entry name" value="MetalloPept_cat_dom_sf"/>
</dbReference>
<dbReference type="RefSeq" id="WP_378169696.1">
    <property type="nucleotide sequence ID" value="NZ_JBHRYO010000002.1"/>
</dbReference>